<accession>A0A0B8P0D5</accession>
<dbReference type="Proteomes" id="UP000031671">
    <property type="component" value="Unassembled WGS sequence"/>
</dbReference>
<organism evidence="1 2">
    <name type="scientific">Vibrio ishigakensis</name>
    <dbReference type="NCBI Taxonomy" id="1481914"/>
    <lineage>
        <taxon>Bacteria</taxon>
        <taxon>Pseudomonadati</taxon>
        <taxon>Pseudomonadota</taxon>
        <taxon>Gammaproteobacteria</taxon>
        <taxon>Vibrionales</taxon>
        <taxon>Vibrionaceae</taxon>
        <taxon>Vibrio</taxon>
    </lineage>
</organism>
<gene>
    <name evidence="1" type="ORF">JCM19231_2027</name>
</gene>
<evidence type="ECO:0000313" key="1">
    <source>
        <dbReference type="EMBL" id="GAM59681.1"/>
    </source>
</evidence>
<keyword evidence="2" id="KW-1185">Reference proteome</keyword>
<proteinExistence type="predicted"/>
<evidence type="ECO:0000313" key="2">
    <source>
        <dbReference type="Proteomes" id="UP000031671"/>
    </source>
</evidence>
<protein>
    <submittedName>
        <fullName evidence="1">Uncharacterized protein</fullName>
    </submittedName>
</protein>
<dbReference type="EMBL" id="BBRZ01000192">
    <property type="protein sequence ID" value="GAM59681.1"/>
    <property type="molecule type" value="Genomic_DNA"/>
</dbReference>
<reference evidence="1 2" key="2">
    <citation type="submission" date="2015-01" db="EMBL/GenBank/DDBJ databases">
        <authorList>
            <consortium name="NBRP consortium"/>
            <person name="Sawabe T."/>
            <person name="Meirelles P."/>
            <person name="Feng G."/>
            <person name="Sayaka M."/>
            <person name="Hattori M."/>
            <person name="Ohkuma M."/>
        </authorList>
    </citation>
    <scope>NUCLEOTIDE SEQUENCE [LARGE SCALE GENOMIC DNA]</scope>
    <source>
        <strain evidence="2">JCM 19231</strain>
    </source>
</reference>
<name>A0A0B8P0D5_9VIBR</name>
<comment type="caution">
    <text evidence="1">The sequence shown here is derived from an EMBL/GenBank/DDBJ whole genome shotgun (WGS) entry which is preliminary data.</text>
</comment>
<dbReference type="AlphaFoldDB" id="A0A0B8P0D5"/>
<sequence length="45" mass="4825">MPIPQLTAPGQVESLNQLGSFIYQASEHEMGEGLAACLGLRLQKP</sequence>
<reference evidence="1 2" key="1">
    <citation type="submission" date="2015-01" db="EMBL/GenBank/DDBJ databases">
        <title>Vibrio sp. C1 JCM 19231 whole genome shotgun sequence.</title>
        <authorList>
            <person name="Sawabe T."/>
            <person name="Meirelles P."/>
            <person name="Feng G."/>
            <person name="Sayaka M."/>
            <person name="Hattori M."/>
            <person name="Ohkuma M."/>
        </authorList>
    </citation>
    <scope>NUCLEOTIDE SEQUENCE [LARGE SCALE GENOMIC DNA]</scope>
    <source>
        <strain evidence="2">JCM 19231</strain>
    </source>
</reference>